<dbReference type="Gene3D" id="2.40.50.140">
    <property type="entry name" value="Nucleic acid-binding proteins"/>
    <property type="match status" value="1"/>
</dbReference>
<dbReference type="InterPro" id="IPR050181">
    <property type="entry name" value="Cold_shock_domain"/>
</dbReference>
<dbReference type="PROSITE" id="PS00352">
    <property type="entry name" value="CSD_1"/>
    <property type="match status" value="1"/>
</dbReference>
<dbReference type="InterPro" id="IPR012340">
    <property type="entry name" value="NA-bd_OB-fold"/>
</dbReference>
<dbReference type="PRINTS" id="PR00050">
    <property type="entry name" value="COLDSHOCK"/>
</dbReference>
<accession>A0A1S7UCN9</accession>
<dbReference type="InterPro" id="IPR011129">
    <property type="entry name" value="CSD"/>
</dbReference>
<proteinExistence type="predicted"/>
<dbReference type="GO" id="GO:0003676">
    <property type="term" value="F:nucleic acid binding"/>
    <property type="evidence" value="ECO:0007669"/>
    <property type="project" value="InterPro"/>
</dbReference>
<evidence type="ECO:0000313" key="3">
    <source>
        <dbReference type="EMBL" id="CVI64331.1"/>
    </source>
</evidence>
<dbReference type="InterPro" id="IPR002059">
    <property type="entry name" value="CSP_DNA-bd"/>
</dbReference>
<dbReference type="InterPro" id="IPR019844">
    <property type="entry name" value="CSD_CS"/>
</dbReference>
<gene>
    <name evidence="3" type="ORF">AGR7A_pTi0067</name>
</gene>
<comment type="caution">
    <text evidence="3">The sequence shown here is derived from an EMBL/GenBank/DDBJ whole genome shotgun (WGS) entry which is preliminary data.</text>
</comment>
<dbReference type="PROSITE" id="PS51857">
    <property type="entry name" value="CSD_2"/>
    <property type="match status" value="1"/>
</dbReference>
<dbReference type="RefSeq" id="WP_080855486.1">
    <property type="nucleotide sequence ID" value="NZ_LT009778.1"/>
</dbReference>
<evidence type="ECO:0000259" key="2">
    <source>
        <dbReference type="PROSITE" id="PS51857"/>
    </source>
</evidence>
<dbReference type="GO" id="GO:0005829">
    <property type="term" value="C:cytosol"/>
    <property type="evidence" value="ECO:0007669"/>
    <property type="project" value="UniProtKB-ARBA"/>
</dbReference>
<evidence type="ECO:0000313" key="4">
    <source>
        <dbReference type="Proteomes" id="UP000192140"/>
    </source>
</evidence>
<name>A0A1S7UCN9_9HYPH</name>
<reference evidence="3" key="1">
    <citation type="submission" date="2016-01" db="EMBL/GenBank/DDBJ databases">
        <authorList>
            <person name="Regsiter A."/>
            <person name="william w."/>
        </authorList>
    </citation>
    <scope>NUCLEOTIDE SEQUENCE</scope>
    <source>
        <strain evidence="3">NCPPB 1641</strain>
    </source>
</reference>
<dbReference type="EMBL" id="FCNP01000051">
    <property type="protein sequence ID" value="CVI64331.1"/>
    <property type="molecule type" value="Genomic_DNA"/>
</dbReference>
<feature type="domain" description="CSD" evidence="2">
    <location>
        <begin position="1"/>
        <end position="66"/>
    </location>
</feature>
<protein>
    <recommendedName>
        <fullName evidence="2">CSD domain-containing protein</fullName>
    </recommendedName>
</protein>
<dbReference type="Pfam" id="PF00313">
    <property type="entry name" value="CSD"/>
    <property type="match status" value="1"/>
</dbReference>
<dbReference type="Proteomes" id="UP000192140">
    <property type="component" value="Unassembled WGS sequence"/>
</dbReference>
<organism evidence="3 4">
    <name type="scientific">Agrobacterium deltaense NCPPB 1641</name>
    <dbReference type="NCBI Taxonomy" id="1183425"/>
    <lineage>
        <taxon>Bacteria</taxon>
        <taxon>Pseudomonadati</taxon>
        <taxon>Pseudomonadota</taxon>
        <taxon>Alphaproteobacteria</taxon>
        <taxon>Hyphomicrobiales</taxon>
        <taxon>Rhizobiaceae</taxon>
        <taxon>Rhizobium/Agrobacterium group</taxon>
        <taxon>Agrobacterium</taxon>
    </lineage>
</organism>
<dbReference type="SUPFAM" id="SSF50249">
    <property type="entry name" value="Nucleic acid-binding proteins"/>
    <property type="match status" value="1"/>
</dbReference>
<comment type="subcellular location">
    <subcellularLocation>
        <location evidence="1">Cytoplasm</location>
    </subcellularLocation>
</comment>
<sequence length="100" mass="11000">MRTGTVKWFDAAKRYGFIAPDDGGPDIFLHLSNIADPACPVPLPGLRLQFFVGQQGKKPTAKEVRALPPAEVIRRTGTSTKDAVSDFNDAFEKEWGLRPT</sequence>
<dbReference type="PANTHER" id="PTHR11544">
    <property type="entry name" value="COLD SHOCK DOMAIN CONTAINING PROTEINS"/>
    <property type="match status" value="1"/>
</dbReference>
<keyword evidence="4" id="KW-1185">Reference proteome</keyword>
<evidence type="ECO:0000256" key="1">
    <source>
        <dbReference type="RuleBase" id="RU000408"/>
    </source>
</evidence>
<dbReference type="CDD" id="cd04458">
    <property type="entry name" value="CSP_CDS"/>
    <property type="match status" value="1"/>
</dbReference>
<dbReference type="SMART" id="SM00357">
    <property type="entry name" value="CSP"/>
    <property type="match status" value="1"/>
</dbReference>
<dbReference type="AlphaFoldDB" id="A0A1S7UCN9"/>